<accession>A0ABX6V941</accession>
<protein>
    <recommendedName>
        <fullName evidence="3">Metallo-beta-lactamase domain-containing protein</fullName>
    </recommendedName>
</protein>
<sequence length="401" mass="46296">MKYYAFLEEIERTGEQLTVVLDAIPQEVVFEGKIRQELDSIRTFQFELVIIKKDLRRRYNKKTLMLNRWYELTTSRNDDGIKGIRYSLEDEQVLEMNIDFIKVLDRRNRLQKELMKSSSLDFLSDATSEEITNCLPVLKVNQNILMKVMDVGQGNSIAFMENEEFKDLFYVDVGGGIMRNRGTYKDNNVSYNPQDNALIVLTHWDMDHWVSLIRKPNMNKTKLLVPRQKPLGLSHVKLAAKLASQDRLLIWPDSKSELNSDLLDIHKLKKHKNRNYSGLVVVAKTDHAGLKNTLITGDAPYKKCDFLGKYDINTVVVPHHGGNFSPDKVPSAPNQHIAIYSYGTGNSYGHPHQLTLDNHHVKGWTNKYITVGNDIIISNQWIKECDSYSLRLQGYELVKYF</sequence>
<gene>
    <name evidence="1" type="ORF">FM038_013410</name>
</gene>
<dbReference type="RefSeq" id="WP_195873027.1">
    <property type="nucleotide sequence ID" value="NZ_CP045503.2"/>
</dbReference>
<dbReference type="SUPFAM" id="SSF56281">
    <property type="entry name" value="Metallo-hydrolase/oxidoreductase"/>
    <property type="match status" value="1"/>
</dbReference>
<reference evidence="1" key="1">
    <citation type="submission" date="2021-07" db="EMBL/GenBank/DDBJ databases">
        <title>Shewanella sp. YLB-07 whole genome sequence.</title>
        <authorList>
            <person name="Yu L."/>
        </authorList>
    </citation>
    <scope>NUCLEOTIDE SEQUENCE</scope>
    <source>
        <strain evidence="1">YLB-08</strain>
    </source>
</reference>
<evidence type="ECO:0008006" key="3">
    <source>
        <dbReference type="Google" id="ProtNLM"/>
    </source>
</evidence>
<dbReference type="Proteomes" id="UP000316416">
    <property type="component" value="Chromosome"/>
</dbReference>
<dbReference type="InterPro" id="IPR036866">
    <property type="entry name" value="RibonucZ/Hydroxyglut_hydro"/>
</dbReference>
<keyword evidence="2" id="KW-1185">Reference proteome</keyword>
<evidence type="ECO:0000313" key="1">
    <source>
        <dbReference type="EMBL" id="QPG58332.1"/>
    </source>
</evidence>
<organism evidence="1 2">
    <name type="scientific">Shewanella eurypsychrophilus</name>
    <dbReference type="NCBI Taxonomy" id="2593656"/>
    <lineage>
        <taxon>Bacteria</taxon>
        <taxon>Pseudomonadati</taxon>
        <taxon>Pseudomonadota</taxon>
        <taxon>Gammaproteobacteria</taxon>
        <taxon>Alteromonadales</taxon>
        <taxon>Shewanellaceae</taxon>
        <taxon>Shewanella</taxon>
    </lineage>
</organism>
<proteinExistence type="predicted"/>
<dbReference type="EMBL" id="CP045503">
    <property type="protein sequence ID" value="QPG58332.1"/>
    <property type="molecule type" value="Genomic_DNA"/>
</dbReference>
<evidence type="ECO:0000313" key="2">
    <source>
        <dbReference type="Proteomes" id="UP000316416"/>
    </source>
</evidence>
<name>A0ABX6V941_9GAMM</name>
<dbReference type="Gene3D" id="3.60.15.10">
    <property type="entry name" value="Ribonuclease Z/Hydroxyacylglutathione hydrolase-like"/>
    <property type="match status" value="1"/>
</dbReference>